<evidence type="ECO:0000259" key="3">
    <source>
        <dbReference type="Pfam" id="PF02909"/>
    </source>
</evidence>
<sequence length="144" mass="16224">MIDSVHAELFDGKIRSFRYGPRSRPPADPRRSWQRAARTVADANLDLVRRHPWLITRPNERPVLGPHSTAKYEAELAAFDRTGLSAAEVDLALWQVLNHVRGVAGDLLAGQSSPESTADWWQARYKFGLSRILDGLQVLIDRRG</sequence>
<dbReference type="Pfam" id="PF02909">
    <property type="entry name" value="TetR_C_1"/>
    <property type="match status" value="1"/>
</dbReference>
<dbReference type="OrthoDB" id="3732465at2"/>
<organism evidence="4 5">
    <name type="scientific">Microlunatus elymi</name>
    <dbReference type="NCBI Taxonomy" id="2596828"/>
    <lineage>
        <taxon>Bacteria</taxon>
        <taxon>Bacillati</taxon>
        <taxon>Actinomycetota</taxon>
        <taxon>Actinomycetes</taxon>
        <taxon>Propionibacteriales</taxon>
        <taxon>Propionibacteriaceae</taxon>
        <taxon>Microlunatus</taxon>
    </lineage>
</organism>
<keyword evidence="5" id="KW-1185">Reference proteome</keyword>
<dbReference type="Proteomes" id="UP000319263">
    <property type="component" value="Chromosome"/>
</dbReference>
<feature type="domain" description="Tetracycline repressor TetR C-terminal" evidence="3">
    <location>
        <begin position="26"/>
        <end position="116"/>
    </location>
</feature>
<keyword evidence="1" id="KW-0805">Transcription regulation</keyword>
<evidence type="ECO:0000256" key="2">
    <source>
        <dbReference type="ARBA" id="ARBA00023163"/>
    </source>
</evidence>
<protein>
    <recommendedName>
        <fullName evidence="3">Tetracycline repressor TetR C-terminal domain-containing protein</fullName>
    </recommendedName>
</protein>
<evidence type="ECO:0000313" key="5">
    <source>
        <dbReference type="Proteomes" id="UP000319263"/>
    </source>
</evidence>
<keyword evidence="2" id="KW-0804">Transcription</keyword>
<dbReference type="KEGG" id="mik:FOE78_11145"/>
<dbReference type="InterPro" id="IPR036271">
    <property type="entry name" value="Tet_transcr_reg_TetR-rel_C_sf"/>
</dbReference>
<dbReference type="SUPFAM" id="SSF48498">
    <property type="entry name" value="Tetracyclin repressor-like, C-terminal domain"/>
    <property type="match status" value="1"/>
</dbReference>
<gene>
    <name evidence="4" type="ORF">FOE78_11145</name>
</gene>
<accession>A0A516PZ09</accession>
<evidence type="ECO:0000313" key="4">
    <source>
        <dbReference type="EMBL" id="QDP96382.1"/>
    </source>
</evidence>
<dbReference type="GO" id="GO:0045892">
    <property type="term" value="P:negative regulation of DNA-templated transcription"/>
    <property type="evidence" value="ECO:0007669"/>
    <property type="project" value="InterPro"/>
</dbReference>
<proteinExistence type="predicted"/>
<dbReference type="AlphaFoldDB" id="A0A516PZ09"/>
<dbReference type="EMBL" id="CP041692">
    <property type="protein sequence ID" value="QDP96382.1"/>
    <property type="molecule type" value="Genomic_DNA"/>
</dbReference>
<name>A0A516PZ09_9ACTN</name>
<dbReference type="InterPro" id="IPR004111">
    <property type="entry name" value="Repressor_TetR_C"/>
</dbReference>
<dbReference type="Gene3D" id="1.10.357.10">
    <property type="entry name" value="Tetracycline Repressor, domain 2"/>
    <property type="match status" value="1"/>
</dbReference>
<reference evidence="4 5" key="1">
    <citation type="submission" date="2019-07" db="EMBL/GenBank/DDBJ databases">
        <title>Microlunatus dokdonensis sp. nov. isolated from the rhizospheric soil of the wild plant Elymus tsukushiensis.</title>
        <authorList>
            <person name="Ghim S.-Y."/>
            <person name="Hwang Y.-J."/>
            <person name="Son J.-S."/>
            <person name="Shin J.-H."/>
        </authorList>
    </citation>
    <scope>NUCLEOTIDE SEQUENCE [LARGE SCALE GENOMIC DNA]</scope>
    <source>
        <strain evidence="4 5">KUDC0627</strain>
    </source>
</reference>
<evidence type="ECO:0000256" key="1">
    <source>
        <dbReference type="ARBA" id="ARBA00023015"/>
    </source>
</evidence>